<dbReference type="PROSITE" id="PS51686">
    <property type="entry name" value="SAM_MT_RSMB_NOP"/>
    <property type="match status" value="1"/>
</dbReference>
<dbReference type="InterPro" id="IPR023267">
    <property type="entry name" value="RCMT"/>
</dbReference>
<evidence type="ECO:0000256" key="6">
    <source>
        <dbReference type="ARBA" id="ARBA00022603"/>
    </source>
</evidence>
<comment type="catalytic activity">
    <reaction evidence="12">
        <text>cytidine(967) in 16S rRNA + S-adenosyl-L-methionine = 5-methylcytidine(967) in 16S rRNA + S-adenosyl-L-homocysteine + H(+)</text>
        <dbReference type="Rhea" id="RHEA:42748"/>
        <dbReference type="Rhea" id="RHEA-COMP:10219"/>
        <dbReference type="Rhea" id="RHEA-COMP:10220"/>
        <dbReference type="ChEBI" id="CHEBI:15378"/>
        <dbReference type="ChEBI" id="CHEBI:57856"/>
        <dbReference type="ChEBI" id="CHEBI:59789"/>
        <dbReference type="ChEBI" id="CHEBI:74483"/>
        <dbReference type="ChEBI" id="CHEBI:82748"/>
        <dbReference type="EC" id="2.1.1.176"/>
    </reaction>
</comment>
<dbReference type="eggNOG" id="COG0144">
    <property type="taxonomic scope" value="Bacteria"/>
</dbReference>
<dbReference type="NCBIfam" id="NF011494">
    <property type="entry name" value="PRK14902.1"/>
    <property type="match status" value="1"/>
</dbReference>
<keyword evidence="7 13" id="KW-0808">Transferase</keyword>
<evidence type="ECO:0000256" key="2">
    <source>
        <dbReference type="ARBA" id="ARBA00004496"/>
    </source>
</evidence>
<dbReference type="Pfam" id="PF01029">
    <property type="entry name" value="NusB"/>
    <property type="match status" value="1"/>
</dbReference>
<gene>
    <name evidence="15" type="ordered locus">Swol_1228</name>
</gene>
<dbReference type="GO" id="GO:0006355">
    <property type="term" value="P:regulation of DNA-templated transcription"/>
    <property type="evidence" value="ECO:0007669"/>
    <property type="project" value="InterPro"/>
</dbReference>
<evidence type="ECO:0000256" key="13">
    <source>
        <dbReference type="PROSITE-ProRule" id="PRU01023"/>
    </source>
</evidence>
<keyword evidence="6 13" id="KW-0489">Methyltransferase</keyword>
<dbReference type="InterPro" id="IPR004573">
    <property type="entry name" value="rRNA_ssu_MeTfrase_B"/>
</dbReference>
<evidence type="ECO:0000256" key="10">
    <source>
        <dbReference type="ARBA" id="ARBA00030399"/>
    </source>
</evidence>
<evidence type="ECO:0000256" key="8">
    <source>
        <dbReference type="ARBA" id="ARBA00022691"/>
    </source>
</evidence>
<organism evidence="15 16">
    <name type="scientific">Syntrophomonas wolfei subsp. wolfei (strain DSM 2245B / Goettingen)</name>
    <dbReference type="NCBI Taxonomy" id="335541"/>
    <lineage>
        <taxon>Bacteria</taxon>
        <taxon>Bacillati</taxon>
        <taxon>Bacillota</taxon>
        <taxon>Clostridia</taxon>
        <taxon>Eubacteriales</taxon>
        <taxon>Syntrophomonadaceae</taxon>
        <taxon>Syntrophomonas</taxon>
    </lineage>
</organism>
<dbReference type="GO" id="GO:0005737">
    <property type="term" value="C:cytoplasm"/>
    <property type="evidence" value="ECO:0007669"/>
    <property type="project" value="UniProtKB-SubCell"/>
</dbReference>
<dbReference type="InterPro" id="IPR054728">
    <property type="entry name" value="RsmB-like_ferredoxin"/>
</dbReference>
<dbReference type="STRING" id="335541.Swol_1228"/>
<dbReference type="Proteomes" id="UP000001968">
    <property type="component" value="Chromosome"/>
</dbReference>
<dbReference type="HOGENOM" id="CLU_005316_0_1_9"/>
<evidence type="ECO:0000256" key="5">
    <source>
        <dbReference type="ARBA" id="ARBA00022552"/>
    </source>
</evidence>
<comment type="caution">
    <text evidence="13">Lacks conserved residue(s) required for the propagation of feature annotation.</text>
</comment>
<keyword evidence="8 13" id="KW-0949">S-adenosyl-L-methionine</keyword>
<dbReference type="AlphaFoldDB" id="Q0AXL7"/>
<comment type="function">
    <text evidence="1">Specifically methylates the cytosine at position 967 (m5C967) of 16S rRNA.</text>
</comment>
<evidence type="ECO:0000256" key="4">
    <source>
        <dbReference type="ARBA" id="ARBA00022490"/>
    </source>
</evidence>
<dbReference type="EMBL" id="CP000448">
    <property type="protein sequence ID" value="ABI68537.1"/>
    <property type="molecule type" value="Genomic_DNA"/>
</dbReference>
<dbReference type="GO" id="GO:0003723">
    <property type="term" value="F:RNA binding"/>
    <property type="evidence" value="ECO:0007669"/>
    <property type="project" value="UniProtKB-UniRule"/>
</dbReference>
<dbReference type="InterPro" id="IPR001678">
    <property type="entry name" value="MeTrfase_RsmB-F_NOP2_dom"/>
</dbReference>
<dbReference type="GO" id="GO:0008649">
    <property type="term" value="F:rRNA methyltransferase activity"/>
    <property type="evidence" value="ECO:0007669"/>
    <property type="project" value="InterPro"/>
</dbReference>
<keyword evidence="4" id="KW-0963">Cytoplasm</keyword>
<dbReference type="Pfam" id="PF01189">
    <property type="entry name" value="Methyltr_RsmB-F"/>
    <property type="match status" value="1"/>
</dbReference>
<dbReference type="SUPFAM" id="SSF53335">
    <property type="entry name" value="S-adenosyl-L-methionine-dependent methyltransferases"/>
    <property type="match status" value="1"/>
</dbReference>
<evidence type="ECO:0000256" key="3">
    <source>
        <dbReference type="ARBA" id="ARBA00012140"/>
    </source>
</evidence>
<evidence type="ECO:0000313" key="16">
    <source>
        <dbReference type="Proteomes" id="UP000001968"/>
    </source>
</evidence>
<comment type="similarity">
    <text evidence="13">Belongs to the class I-like SAM-binding methyltransferase superfamily. RsmB/NOP family.</text>
</comment>
<name>Q0AXL7_SYNWW</name>
<evidence type="ECO:0000256" key="9">
    <source>
        <dbReference type="ARBA" id="ARBA00022884"/>
    </source>
</evidence>
<dbReference type="InterPro" id="IPR049560">
    <property type="entry name" value="MeTrfase_RsmB-F_NOP2_cat"/>
</dbReference>
<dbReference type="InterPro" id="IPR029063">
    <property type="entry name" value="SAM-dependent_MTases_sf"/>
</dbReference>
<dbReference type="NCBIfam" id="TIGR00563">
    <property type="entry name" value="rsmB"/>
    <property type="match status" value="1"/>
</dbReference>
<dbReference type="Gene3D" id="1.10.940.10">
    <property type="entry name" value="NusB-like"/>
    <property type="match status" value="1"/>
</dbReference>
<protein>
    <recommendedName>
        <fullName evidence="3">16S rRNA (cytosine(967)-C(5))-methyltransferase</fullName>
        <ecNumber evidence="3">2.1.1.176</ecNumber>
    </recommendedName>
    <alternativeName>
        <fullName evidence="10">16S rRNA m5C967 methyltransferase</fullName>
    </alternativeName>
    <alternativeName>
        <fullName evidence="11">rRNA (cytosine-C(5)-)-methyltransferase RsmB</fullName>
    </alternativeName>
</protein>
<keyword evidence="9 13" id="KW-0694">RNA-binding</keyword>
<keyword evidence="5" id="KW-0698">rRNA processing</keyword>
<dbReference type="eggNOG" id="COG0781">
    <property type="taxonomic scope" value="Bacteria"/>
</dbReference>
<evidence type="ECO:0000256" key="12">
    <source>
        <dbReference type="ARBA" id="ARBA00047283"/>
    </source>
</evidence>
<evidence type="ECO:0000256" key="1">
    <source>
        <dbReference type="ARBA" id="ARBA00002724"/>
    </source>
</evidence>
<accession>Q0AXL7</accession>
<proteinExistence type="inferred from homology"/>
<sequence length="456" mass="51585">MAIKKDKAVNKARIMAAEIVYEVMERGAFANLALAKALRNSDLSAADRHLLTEIVNGTVRMIKHLDWVLELFLHSPIKKQNPYLLSILRTALYQLMFLAKVPDYALVNDAVEISRQKMGAKMAGVSNAVLRNIIRKLDKIKYPDDPVSFYSIYYSHPDWLVKLWLDTLGTQACETLLAYNNSRSRVVLRCNPLKCSREELIDKLEEEGVKAQLSPLTPWGIVVEDNPQPIAETASFKKGYFYIQNEASMLAAAILNPPAGERVLDLCCGVGGKTTHLAEYMNNQGEVLAVEFYAQKLELLRQNCQRLGLGIVKDLEKDIRTLNSKEVKARYLLLDAPCSGWGVLNRRADARWRKNQEEINELTQLQAQFISHAATMVEKQGYLLYATCTINQAENEEIIEGFLEENQHFVLEGFLSKLSFFPLDKPDKASANRGMLTLMPGKYGTDGMFYALLRRK</sequence>
<dbReference type="Pfam" id="PF22458">
    <property type="entry name" value="RsmF-B_ferredox"/>
    <property type="match status" value="1"/>
</dbReference>
<dbReference type="PANTHER" id="PTHR22807">
    <property type="entry name" value="NOP2 YEAST -RELATED NOL1/NOP2/FMU SUN DOMAIN-CONTAINING"/>
    <property type="match status" value="1"/>
</dbReference>
<evidence type="ECO:0000256" key="11">
    <source>
        <dbReference type="ARBA" id="ARBA00031088"/>
    </source>
</evidence>
<feature type="binding site" evidence="13">
    <location>
        <position position="318"/>
    </location>
    <ligand>
        <name>S-adenosyl-L-methionine</name>
        <dbReference type="ChEBI" id="CHEBI:59789"/>
    </ligand>
</feature>
<feature type="active site" description="Nucleophile" evidence="13">
    <location>
        <position position="388"/>
    </location>
</feature>
<dbReference type="RefSeq" id="WP_011640640.1">
    <property type="nucleotide sequence ID" value="NC_008346.1"/>
</dbReference>
<feature type="binding site" evidence="13">
    <location>
        <position position="291"/>
    </location>
    <ligand>
        <name>S-adenosyl-L-methionine</name>
        <dbReference type="ChEBI" id="CHEBI:59789"/>
    </ligand>
</feature>
<dbReference type="SUPFAM" id="SSF48013">
    <property type="entry name" value="NusB-like"/>
    <property type="match status" value="1"/>
</dbReference>
<feature type="binding site" evidence="13">
    <location>
        <position position="335"/>
    </location>
    <ligand>
        <name>S-adenosyl-L-methionine</name>
        <dbReference type="ChEBI" id="CHEBI:59789"/>
    </ligand>
</feature>
<keyword evidence="16" id="KW-1185">Reference proteome</keyword>
<feature type="domain" description="SAM-dependent MTase RsmB/NOP-type" evidence="14">
    <location>
        <begin position="176"/>
        <end position="456"/>
    </location>
</feature>
<dbReference type="Gene3D" id="3.30.70.1170">
    <property type="entry name" value="Sun protein, domain 3"/>
    <property type="match status" value="1"/>
</dbReference>
<dbReference type="EC" id="2.1.1.176" evidence="3"/>
<dbReference type="CDD" id="cd02440">
    <property type="entry name" value="AdoMet_MTases"/>
    <property type="match status" value="1"/>
</dbReference>
<comment type="subcellular location">
    <subcellularLocation>
        <location evidence="2">Cytoplasm</location>
    </subcellularLocation>
</comment>
<dbReference type="KEGG" id="swo:Swol_1228"/>
<evidence type="ECO:0000259" key="14">
    <source>
        <dbReference type="PROSITE" id="PS51686"/>
    </source>
</evidence>
<dbReference type="PANTHER" id="PTHR22807:SF53">
    <property type="entry name" value="RIBOSOMAL RNA SMALL SUBUNIT METHYLTRANSFERASE B-RELATED"/>
    <property type="match status" value="1"/>
</dbReference>
<evidence type="ECO:0000256" key="7">
    <source>
        <dbReference type="ARBA" id="ARBA00022679"/>
    </source>
</evidence>
<dbReference type="Gene3D" id="3.40.50.150">
    <property type="entry name" value="Vaccinia Virus protein VP39"/>
    <property type="match status" value="1"/>
</dbReference>
<reference evidence="16" key="1">
    <citation type="journal article" date="2010" name="Environ. Microbiol.">
        <title>The genome of Syntrophomonas wolfei: new insights into syntrophic metabolism and biohydrogen production.</title>
        <authorList>
            <person name="Sieber J.R."/>
            <person name="Sims D.R."/>
            <person name="Han C."/>
            <person name="Kim E."/>
            <person name="Lykidis A."/>
            <person name="Lapidus A.L."/>
            <person name="McDonnald E."/>
            <person name="Rohlin L."/>
            <person name="Culley D.E."/>
            <person name="Gunsalus R."/>
            <person name="McInerney M.J."/>
        </authorList>
    </citation>
    <scope>NUCLEOTIDE SEQUENCE [LARGE SCALE GENOMIC DNA]</scope>
    <source>
        <strain evidence="16">DSM 2245B / Goettingen</strain>
    </source>
</reference>
<dbReference type="InterPro" id="IPR035926">
    <property type="entry name" value="NusB-like_sf"/>
</dbReference>
<evidence type="ECO:0000313" key="15">
    <source>
        <dbReference type="EMBL" id="ABI68537.1"/>
    </source>
</evidence>
<dbReference type="PRINTS" id="PR02008">
    <property type="entry name" value="RCMTFAMILY"/>
</dbReference>
<dbReference type="InterPro" id="IPR006027">
    <property type="entry name" value="NusB_RsmB_TIM44"/>
</dbReference>
<dbReference type="OrthoDB" id="9810297at2"/>